<dbReference type="GeneID" id="72430824"/>
<name>A0A0H3K571_SYNP6</name>
<sequence length="120" mass="13516">MKLTISLEGEPAAIESVLVMVLRHLRNGQGIQFSTAIHPESGQGLEGLVEMQAPEEELAFWREALTLLDQAELLRLQGTEFADWLRDRLKAMDIPLERKVSTYAQLCTLEREQSPLSPLT</sequence>
<dbReference type="RefSeq" id="WP_011244453.1">
    <property type="nucleotide sequence ID" value="NC_006576.1"/>
</dbReference>
<dbReference type="AlphaFoldDB" id="A0A0H3K571"/>
<accession>A0A0H3K571</accession>
<gene>
    <name evidence="1" type="ordered locus">syc2143_c</name>
</gene>
<dbReference type="Proteomes" id="UP000001175">
    <property type="component" value="Chromosome"/>
</dbReference>
<protein>
    <submittedName>
        <fullName evidence="1">Uncharacterized protein</fullName>
    </submittedName>
</protein>
<evidence type="ECO:0000313" key="1">
    <source>
        <dbReference type="EMBL" id="BAD80333.1"/>
    </source>
</evidence>
<organism evidence="1 2">
    <name type="scientific">Synechococcus sp. (strain ATCC 27144 / PCC 6301 / SAUG 1402/1)</name>
    <name type="common">Anacystis nidulans</name>
    <dbReference type="NCBI Taxonomy" id="269084"/>
    <lineage>
        <taxon>Bacteria</taxon>
        <taxon>Bacillati</taxon>
        <taxon>Cyanobacteriota</taxon>
        <taxon>Cyanophyceae</taxon>
        <taxon>Synechococcales</taxon>
        <taxon>Synechococcaceae</taxon>
        <taxon>Synechococcus</taxon>
    </lineage>
</organism>
<reference evidence="1 2" key="1">
    <citation type="journal article" date="2007" name="Photosyn. Res.">
        <title>Complete nucleotide sequence of the freshwater unicellular cyanobacterium Synechococcus elongatus PCC 6301 chromosome: gene content and organization.</title>
        <authorList>
            <person name="Sugita C."/>
            <person name="Ogata K."/>
            <person name="Shikata M."/>
            <person name="Jikuya H."/>
            <person name="Takano J."/>
            <person name="Furumichi M."/>
            <person name="Kanehisa M."/>
            <person name="Omata T."/>
            <person name="Sugiura M."/>
            <person name="Sugita M."/>
        </authorList>
    </citation>
    <scope>NUCLEOTIDE SEQUENCE [LARGE SCALE GENOMIC DNA]</scope>
    <source>
        <strain evidence="2">ATCC 27144 / PCC 6301 / SAUG 1402/1</strain>
    </source>
</reference>
<dbReference type="eggNOG" id="ENOG50343D0">
    <property type="taxonomic scope" value="Bacteria"/>
</dbReference>
<dbReference type="KEGG" id="syc:syc2143_c"/>
<dbReference type="EMBL" id="AP008231">
    <property type="protein sequence ID" value="BAD80333.1"/>
    <property type="molecule type" value="Genomic_DNA"/>
</dbReference>
<proteinExistence type="predicted"/>
<evidence type="ECO:0000313" key="2">
    <source>
        <dbReference type="Proteomes" id="UP000001175"/>
    </source>
</evidence>